<dbReference type="EMBL" id="MNUE01000007">
    <property type="protein sequence ID" value="OJD37394.1"/>
    <property type="molecule type" value="Genomic_DNA"/>
</dbReference>
<dbReference type="InterPro" id="IPR024079">
    <property type="entry name" value="MetalloPept_cat_dom_sf"/>
</dbReference>
<dbReference type="RefSeq" id="XP_020133533.1">
    <property type="nucleotide sequence ID" value="XM_020278667.1"/>
</dbReference>
<dbReference type="GeneID" id="31018928"/>
<organism evidence="2 3">
    <name type="scientific">Diplodia corticola</name>
    <dbReference type="NCBI Taxonomy" id="236234"/>
    <lineage>
        <taxon>Eukaryota</taxon>
        <taxon>Fungi</taxon>
        <taxon>Dikarya</taxon>
        <taxon>Ascomycota</taxon>
        <taxon>Pezizomycotina</taxon>
        <taxon>Dothideomycetes</taxon>
        <taxon>Dothideomycetes incertae sedis</taxon>
        <taxon>Botryosphaeriales</taxon>
        <taxon>Botryosphaeriaceae</taxon>
        <taxon>Diplodia</taxon>
    </lineage>
</organism>
<evidence type="ECO:0000313" key="3">
    <source>
        <dbReference type="Proteomes" id="UP000183809"/>
    </source>
</evidence>
<reference evidence="2 3" key="1">
    <citation type="submission" date="2016-10" db="EMBL/GenBank/DDBJ databases">
        <title>Proteomics and genomics reveal pathogen-plant mechanisms compatible with a hemibiotrophic lifestyle of Diplodia corticola.</title>
        <authorList>
            <person name="Fernandes I."/>
            <person name="De Jonge R."/>
            <person name="Van De Peer Y."/>
            <person name="Devreese B."/>
            <person name="Alves A."/>
            <person name="Esteves A.C."/>
        </authorList>
    </citation>
    <scope>NUCLEOTIDE SEQUENCE [LARGE SCALE GENOMIC DNA]</scope>
    <source>
        <strain evidence="2 3">CBS 112549</strain>
    </source>
</reference>
<protein>
    <submittedName>
        <fullName evidence="2">Sgnh hydrolase</fullName>
    </submittedName>
</protein>
<dbReference type="GO" id="GO:0008237">
    <property type="term" value="F:metallopeptidase activity"/>
    <property type="evidence" value="ECO:0007669"/>
    <property type="project" value="InterPro"/>
</dbReference>
<dbReference type="Gene3D" id="3.40.390.10">
    <property type="entry name" value="Collagenase (Catalytic Domain)"/>
    <property type="match status" value="1"/>
</dbReference>
<sequence length="269" mass="30105">MTGLSWGLLSTMAVVNAMPYNVLPRDDKSYEILDCSETQQGILKTAFEDAAALAKIADDIDDDSTAFTHYLRTDDKKETKKLWKAIRKNQDAGAPYKFNVRCAKSCTGDEKDSLAIADSTKVDDDDTRREIKICPLFFTDDRTKNNLASKSYEVDKRGSWCQTGQKFKDFETGGHTILHEMTHLDVVGKEGDLPERTQDGFSSHGTDDVQGYGDDYTSAARAFLTSWVNDKDSMDDNALKPYQNAENVAAAATEWWFIKSCSNIDNIEL</sequence>
<accession>A0A1J9RB72</accession>
<proteinExistence type="predicted"/>
<dbReference type="AlphaFoldDB" id="A0A1J9RB72"/>
<keyword evidence="1" id="KW-0732">Signal</keyword>
<dbReference type="STRING" id="236234.A0A1J9RB72"/>
<gene>
    <name evidence="2" type="ORF">BKCO1_7000213</name>
</gene>
<name>A0A1J9RB72_9PEZI</name>
<feature type="chain" id="PRO_5012453378" evidence="1">
    <location>
        <begin position="18"/>
        <end position="269"/>
    </location>
</feature>
<feature type="signal peptide" evidence="1">
    <location>
        <begin position="1"/>
        <end position="17"/>
    </location>
</feature>
<dbReference type="Proteomes" id="UP000183809">
    <property type="component" value="Unassembled WGS sequence"/>
</dbReference>
<evidence type="ECO:0000256" key="1">
    <source>
        <dbReference type="SAM" id="SignalP"/>
    </source>
</evidence>
<dbReference type="OrthoDB" id="5381562at2759"/>
<keyword evidence="2" id="KW-0378">Hydrolase</keyword>
<keyword evidence="3" id="KW-1185">Reference proteome</keyword>
<comment type="caution">
    <text evidence="2">The sequence shown here is derived from an EMBL/GenBank/DDBJ whole genome shotgun (WGS) entry which is preliminary data.</text>
</comment>
<dbReference type="SUPFAM" id="SSF55486">
    <property type="entry name" value="Metalloproteases ('zincins'), catalytic domain"/>
    <property type="match status" value="1"/>
</dbReference>
<evidence type="ECO:0000313" key="2">
    <source>
        <dbReference type="EMBL" id="OJD37394.1"/>
    </source>
</evidence>